<dbReference type="InterPro" id="IPR036291">
    <property type="entry name" value="NAD(P)-bd_dom_sf"/>
</dbReference>
<evidence type="ECO:0000259" key="1">
    <source>
        <dbReference type="Pfam" id="PF13460"/>
    </source>
</evidence>
<dbReference type="EMBL" id="BEZZ01001254">
    <property type="protein sequence ID" value="GCC16608.1"/>
    <property type="molecule type" value="Genomic_DNA"/>
</dbReference>
<dbReference type="PANTHER" id="PTHR15020:SF50">
    <property type="entry name" value="UPF0659 PROTEIN YMR090W"/>
    <property type="match status" value="1"/>
</dbReference>
<dbReference type="CDD" id="cd05244">
    <property type="entry name" value="BVR-B_like_SDR_a"/>
    <property type="match status" value="1"/>
</dbReference>
<gene>
    <name evidence="2" type="ORF">chiPu_0017289</name>
</gene>
<dbReference type="PANTHER" id="PTHR15020">
    <property type="entry name" value="FLAVIN REDUCTASE-RELATED"/>
    <property type="match status" value="1"/>
</dbReference>
<dbReference type="AlphaFoldDB" id="A0A401REM4"/>
<dbReference type="Proteomes" id="UP000287033">
    <property type="component" value="Unassembled WGS sequence"/>
</dbReference>
<comment type="caution">
    <text evidence="2">The sequence shown here is derived from an EMBL/GenBank/DDBJ whole genome shotgun (WGS) entry which is preliminary data.</text>
</comment>
<organism evidence="2 3">
    <name type="scientific">Chiloscyllium punctatum</name>
    <name type="common">Brownbanded bambooshark</name>
    <name type="synonym">Hemiscyllium punctatum</name>
    <dbReference type="NCBI Taxonomy" id="137246"/>
    <lineage>
        <taxon>Eukaryota</taxon>
        <taxon>Metazoa</taxon>
        <taxon>Chordata</taxon>
        <taxon>Craniata</taxon>
        <taxon>Vertebrata</taxon>
        <taxon>Chondrichthyes</taxon>
        <taxon>Elasmobranchii</taxon>
        <taxon>Galeomorphii</taxon>
        <taxon>Galeoidea</taxon>
        <taxon>Orectolobiformes</taxon>
        <taxon>Hemiscylliidae</taxon>
        <taxon>Chiloscyllium</taxon>
    </lineage>
</organism>
<accession>A0A401REM4</accession>
<dbReference type="Gene3D" id="3.40.50.720">
    <property type="entry name" value="NAD(P)-binding Rossmann-like Domain"/>
    <property type="match status" value="1"/>
</dbReference>
<dbReference type="InterPro" id="IPR016040">
    <property type="entry name" value="NAD(P)-bd_dom"/>
</dbReference>
<evidence type="ECO:0000313" key="2">
    <source>
        <dbReference type="EMBL" id="GCC16608.1"/>
    </source>
</evidence>
<reference evidence="2 3" key="1">
    <citation type="journal article" date="2018" name="Nat. Ecol. Evol.">
        <title>Shark genomes provide insights into elasmobranch evolution and the origin of vertebrates.</title>
        <authorList>
            <person name="Hara Y"/>
            <person name="Yamaguchi K"/>
            <person name="Onimaru K"/>
            <person name="Kadota M"/>
            <person name="Koyanagi M"/>
            <person name="Keeley SD"/>
            <person name="Tatsumi K"/>
            <person name="Tanaka K"/>
            <person name="Motone F"/>
            <person name="Kageyama Y"/>
            <person name="Nozu R"/>
            <person name="Adachi N"/>
            <person name="Nishimura O"/>
            <person name="Nakagawa R"/>
            <person name="Tanegashima C"/>
            <person name="Kiyatake I"/>
            <person name="Matsumoto R"/>
            <person name="Murakumo K"/>
            <person name="Nishida K"/>
            <person name="Terakita A"/>
            <person name="Kuratani S"/>
            <person name="Sato K"/>
            <person name="Hyodo S Kuraku.S."/>
        </authorList>
    </citation>
    <scope>NUCLEOTIDE SEQUENCE [LARGE SCALE GENOMIC DNA]</scope>
</reference>
<dbReference type="OrthoDB" id="419598at2759"/>
<keyword evidence="3" id="KW-1185">Reference proteome</keyword>
<dbReference type="Pfam" id="PF13460">
    <property type="entry name" value="NAD_binding_10"/>
    <property type="match status" value="1"/>
</dbReference>
<dbReference type="STRING" id="137246.A0A401REM4"/>
<name>A0A401REM4_CHIPU</name>
<dbReference type="OMA" id="SSNAWVK"/>
<evidence type="ECO:0000313" key="3">
    <source>
        <dbReference type="Proteomes" id="UP000287033"/>
    </source>
</evidence>
<protein>
    <recommendedName>
        <fullName evidence="1">NAD(P)-binding domain-containing protein</fullName>
    </recommendedName>
</protein>
<sequence length="220" mass="24613">MKLLILGATGQTGQLLVRQALDQGHVVKAVVRTPSKLTIQHDNLKVVKANIFSAESLVEHFNEQDAIMSCLGFPMSIFSDVTGYTESIEAVALAMREAKVTRLIAMTSWYTKPETAQEASWTIRWVLIPLIRKLLINMDEMENYLNNDCQDLRWTVVRPPGLQNAPKTDKEILTHEGYFVPGPDGIPIGNSVTRGDVARFMLSLIEEDSWVKKAVAMITK</sequence>
<dbReference type="GO" id="GO:0003824">
    <property type="term" value="F:catalytic activity"/>
    <property type="evidence" value="ECO:0007669"/>
    <property type="project" value="UniProtKB-ARBA"/>
</dbReference>
<dbReference type="SUPFAM" id="SSF51735">
    <property type="entry name" value="NAD(P)-binding Rossmann-fold domains"/>
    <property type="match status" value="1"/>
</dbReference>
<feature type="domain" description="NAD(P)-binding" evidence="1">
    <location>
        <begin position="7"/>
        <end position="207"/>
    </location>
</feature>
<proteinExistence type="predicted"/>